<reference evidence="2 3" key="1">
    <citation type="submission" date="2015-07" db="EMBL/GenBank/DDBJ databases">
        <title>The genome of Melipona quadrifasciata.</title>
        <authorList>
            <person name="Pan H."/>
            <person name="Kapheim K."/>
        </authorList>
    </citation>
    <scope>NUCLEOTIDE SEQUENCE [LARGE SCALE GENOMIC DNA]</scope>
    <source>
        <strain evidence="2">0111107301</strain>
        <tissue evidence="2">Whole body</tissue>
    </source>
</reference>
<keyword evidence="1" id="KW-0732">Signal</keyword>
<evidence type="ECO:0000256" key="1">
    <source>
        <dbReference type="SAM" id="SignalP"/>
    </source>
</evidence>
<proteinExistence type="predicted"/>
<dbReference type="Proteomes" id="UP000053105">
    <property type="component" value="Unassembled WGS sequence"/>
</dbReference>
<name>A0A0N0U5J4_9HYME</name>
<accession>A0A0N0U5J4</accession>
<organism evidence="2 3">
    <name type="scientific">Melipona quadrifasciata</name>
    <dbReference type="NCBI Taxonomy" id="166423"/>
    <lineage>
        <taxon>Eukaryota</taxon>
        <taxon>Metazoa</taxon>
        <taxon>Ecdysozoa</taxon>
        <taxon>Arthropoda</taxon>
        <taxon>Hexapoda</taxon>
        <taxon>Insecta</taxon>
        <taxon>Pterygota</taxon>
        <taxon>Neoptera</taxon>
        <taxon>Endopterygota</taxon>
        <taxon>Hymenoptera</taxon>
        <taxon>Apocrita</taxon>
        <taxon>Aculeata</taxon>
        <taxon>Apoidea</taxon>
        <taxon>Anthophila</taxon>
        <taxon>Apidae</taxon>
        <taxon>Melipona</taxon>
    </lineage>
</organism>
<dbReference type="PANTHER" id="PTHR21261">
    <property type="entry name" value="BEAT PROTEIN"/>
    <property type="match status" value="1"/>
</dbReference>
<dbReference type="EMBL" id="KQ435765">
    <property type="protein sequence ID" value="KOX75344.1"/>
    <property type="molecule type" value="Genomic_DNA"/>
</dbReference>
<evidence type="ECO:0000313" key="3">
    <source>
        <dbReference type="Proteomes" id="UP000053105"/>
    </source>
</evidence>
<sequence length="245" mass="27766">MSSIVYTVFLFITVAVKSRFTDIYASKIYTLDVPLVVRNGTGPIDLSCIYNVSKDENGLVIKWYHNEDQIYQWIPPMPPQDVGVINGLAEYPEQNLKLSNSRSIIRLKMAIIEMTGEYTLPETSLSIHASSFNESHLNLICIANGGQPQPILKIYIEGIEVNNYHDKIVKTMGYTNIVSGTRSAIVKNPLEPLLLECEISIPQTDYKRREKIVYYPIQMLPQISSASNYKIGDITFIIYIVLLLK</sequence>
<dbReference type="AlphaFoldDB" id="A0A0N0U5J4"/>
<feature type="signal peptide" evidence="1">
    <location>
        <begin position="1"/>
        <end position="18"/>
    </location>
</feature>
<dbReference type="OrthoDB" id="6478865at2759"/>
<keyword evidence="3" id="KW-1185">Reference proteome</keyword>
<gene>
    <name evidence="2" type="ORF">WN51_13214</name>
</gene>
<dbReference type="STRING" id="166423.A0A0N0U5J4"/>
<evidence type="ECO:0008006" key="4">
    <source>
        <dbReference type="Google" id="ProtNLM"/>
    </source>
</evidence>
<protein>
    <recommendedName>
        <fullName evidence="4">Ig-like domain-containing protein</fullName>
    </recommendedName>
</protein>
<evidence type="ECO:0000313" key="2">
    <source>
        <dbReference type="EMBL" id="KOX75344.1"/>
    </source>
</evidence>
<feature type="chain" id="PRO_5005859924" description="Ig-like domain-containing protein" evidence="1">
    <location>
        <begin position="19"/>
        <end position="245"/>
    </location>
</feature>